<dbReference type="Proteomes" id="UP000886595">
    <property type="component" value="Unassembled WGS sequence"/>
</dbReference>
<dbReference type="Gene3D" id="3.80.10.10">
    <property type="entry name" value="Ribonuclease Inhibitor"/>
    <property type="match status" value="1"/>
</dbReference>
<keyword evidence="3" id="KW-1185">Reference proteome</keyword>
<evidence type="ECO:0000313" key="2">
    <source>
        <dbReference type="EMBL" id="KAG2262410.1"/>
    </source>
</evidence>
<evidence type="ECO:0000313" key="3">
    <source>
        <dbReference type="Proteomes" id="UP000886595"/>
    </source>
</evidence>
<dbReference type="SUPFAM" id="SSF81383">
    <property type="entry name" value="F-box domain"/>
    <property type="match status" value="1"/>
</dbReference>
<dbReference type="SMART" id="SM00256">
    <property type="entry name" value="FBOX"/>
    <property type="match status" value="1"/>
</dbReference>
<dbReference type="InterPro" id="IPR050232">
    <property type="entry name" value="FBL13/AtMIF1-like"/>
</dbReference>
<dbReference type="InterPro" id="IPR001810">
    <property type="entry name" value="F-box_dom"/>
</dbReference>
<proteinExistence type="predicted"/>
<comment type="caution">
    <text evidence="2">The sequence shown here is derived from an EMBL/GenBank/DDBJ whole genome shotgun (WGS) entry which is preliminary data.</text>
</comment>
<feature type="domain" description="F-box" evidence="1">
    <location>
        <begin position="14"/>
        <end position="53"/>
    </location>
</feature>
<dbReference type="CDD" id="cd22160">
    <property type="entry name" value="F-box_AtFBL13-like"/>
    <property type="match status" value="1"/>
</dbReference>
<dbReference type="InterPro" id="IPR053781">
    <property type="entry name" value="F-box_AtFBL13-like"/>
</dbReference>
<dbReference type="SUPFAM" id="SSF52047">
    <property type="entry name" value="RNI-like"/>
    <property type="match status" value="1"/>
</dbReference>
<sequence>MDPSVDGVDIISSMPHEILHHILSFIPIEFAIRTSVLSRGWRHVWCHTPCLDFDNLNFYRDLTTAREINHEFQVSWIEFAVSRNVEKLTLVFQGSYYNYDFQKIFYLSSTLTQLSIKHLDTTRGCTLVSWKSLRKLTLWGCSFDDDESLPNILSGSPILETLILYYPARPQRLDLSKSHSLRRLEIKGRPTEIVAPHVHYLSLETSSDGACTLVDVSSLDEARFHIRMKCPLKLDILQPVVLKLFAKLQNVKRLTFTGPVLQILSLAELHGIHYPTFKVETLTLETRLTRSVIPGLAMLLQNSPQLKSLEANPSLLIDIKDRDLDRYLESQGLNPDQCWGSKYEVFPTSDEFFRMISSHRKDETWKLMVLFMEMVTKNVKTLETLVVGWKCIERIVSDKSWFEEYFFQMLPTLSNNNDVSIVFKRY</sequence>
<reference evidence="2 3" key="1">
    <citation type="submission" date="2020-02" db="EMBL/GenBank/DDBJ databases">
        <authorList>
            <person name="Ma Q."/>
            <person name="Huang Y."/>
            <person name="Song X."/>
            <person name="Pei D."/>
        </authorList>
    </citation>
    <scope>NUCLEOTIDE SEQUENCE [LARGE SCALE GENOMIC DNA]</scope>
    <source>
        <strain evidence="2">Sxm20200214</strain>
        <tissue evidence="2">Leaf</tissue>
    </source>
</reference>
<accession>A0A8X7U132</accession>
<gene>
    <name evidence="2" type="ORF">Bca52824_069489</name>
</gene>
<dbReference type="InterPro" id="IPR036047">
    <property type="entry name" value="F-box-like_dom_sf"/>
</dbReference>
<dbReference type="Pfam" id="PF00646">
    <property type="entry name" value="F-box"/>
    <property type="match status" value="1"/>
</dbReference>
<dbReference type="OrthoDB" id="1041001at2759"/>
<dbReference type="EMBL" id="JAAMPC010000014">
    <property type="protein sequence ID" value="KAG2262410.1"/>
    <property type="molecule type" value="Genomic_DNA"/>
</dbReference>
<dbReference type="InterPro" id="IPR032675">
    <property type="entry name" value="LRR_dom_sf"/>
</dbReference>
<name>A0A8X7U132_BRACI</name>
<dbReference type="InterPro" id="IPR055411">
    <property type="entry name" value="LRR_FXL15/At3g58940/PEG3-like"/>
</dbReference>
<evidence type="ECO:0000259" key="1">
    <source>
        <dbReference type="SMART" id="SM00256"/>
    </source>
</evidence>
<dbReference type="Pfam" id="PF24758">
    <property type="entry name" value="LRR_At5g56370"/>
    <property type="match status" value="1"/>
</dbReference>
<organism evidence="2 3">
    <name type="scientific">Brassica carinata</name>
    <name type="common">Ethiopian mustard</name>
    <name type="synonym">Abyssinian cabbage</name>
    <dbReference type="NCBI Taxonomy" id="52824"/>
    <lineage>
        <taxon>Eukaryota</taxon>
        <taxon>Viridiplantae</taxon>
        <taxon>Streptophyta</taxon>
        <taxon>Embryophyta</taxon>
        <taxon>Tracheophyta</taxon>
        <taxon>Spermatophyta</taxon>
        <taxon>Magnoliopsida</taxon>
        <taxon>eudicotyledons</taxon>
        <taxon>Gunneridae</taxon>
        <taxon>Pentapetalae</taxon>
        <taxon>rosids</taxon>
        <taxon>malvids</taxon>
        <taxon>Brassicales</taxon>
        <taxon>Brassicaceae</taxon>
        <taxon>Brassiceae</taxon>
        <taxon>Brassica</taxon>
    </lineage>
</organism>
<dbReference type="PANTHER" id="PTHR31900:SF32">
    <property type="entry name" value="F-BOX_RNI_FBD-LIKE DOMAIN PROTEIN"/>
    <property type="match status" value="1"/>
</dbReference>
<dbReference type="Gene3D" id="1.20.1280.50">
    <property type="match status" value="1"/>
</dbReference>
<dbReference type="PANTHER" id="PTHR31900">
    <property type="entry name" value="F-BOX/RNI SUPERFAMILY PROTEIN-RELATED"/>
    <property type="match status" value="1"/>
</dbReference>
<protein>
    <recommendedName>
        <fullName evidence="1">F-box domain-containing protein</fullName>
    </recommendedName>
</protein>
<dbReference type="AlphaFoldDB" id="A0A8X7U132"/>